<feature type="binding site" evidence="9">
    <location>
        <position position="18"/>
    </location>
    <ligand>
        <name>NADPH</name>
        <dbReference type="ChEBI" id="CHEBI:57783"/>
    </ligand>
</feature>
<feature type="binding site" evidence="9">
    <location>
        <position position="16"/>
    </location>
    <ligand>
        <name>NADPH</name>
        <dbReference type="ChEBI" id="CHEBI:57783"/>
    </ligand>
</feature>
<dbReference type="SUPFAM" id="SSF69055">
    <property type="entry name" value="1-deoxy-D-xylulose-5-phosphate reductoisomerase, C-terminal domain"/>
    <property type="match status" value="1"/>
</dbReference>
<keyword evidence="4 9" id="KW-0521">NADP</keyword>
<dbReference type="Gene3D" id="1.10.1740.10">
    <property type="match status" value="1"/>
</dbReference>
<dbReference type="EMBL" id="JFZV01000008">
    <property type="protein sequence ID" value="KDN14363.1"/>
    <property type="molecule type" value="Genomic_DNA"/>
</dbReference>
<sequence length="400" mass="42484">MNGCNPTSITILGATGSIGLSTLDVIARHPERFTVFALTAYQQIDRLAELCIRFQPVYAVVASATQASVLQVQLQAAAVATEVLFGEQALCDVAQASETDAVMAAIVGAAGLKPALAAAKAGKIIYLANKETLVVAGALFMQTVQQNGARLLPVDSEHNAIFQALPADYQGDLKQAGVASLILTASGGPFLHTALADFAAITPEAAIRHPNWQMGRKISVDSASMMNKGLELIEARWLFNATAKQLEVVIHPQSVIHSMVRYIDGSVLAQMGEPDMRIPIAHCLGLPARIESGVKQLDFTRLSGLNFLAPDLVRFPCLKLAYDVLHSGHAASSCILNAANEIAVDAFLNGLIRFTDLASVSDSCLQHFSGQSASSIEELLLLDAQVRSIARTWVASRAAT</sequence>
<dbReference type="PANTHER" id="PTHR30525">
    <property type="entry name" value="1-DEOXY-D-XYLULOSE 5-PHOSPHATE REDUCTOISOMERASE"/>
    <property type="match status" value="1"/>
</dbReference>
<comment type="caution">
    <text evidence="13">The sequence shown here is derived from an EMBL/GenBank/DDBJ whole genome shotgun (WGS) entry which is preliminary data.</text>
</comment>
<evidence type="ECO:0000256" key="8">
    <source>
        <dbReference type="ARBA" id="ARBA00048543"/>
    </source>
</evidence>
<dbReference type="GO" id="GO:0051484">
    <property type="term" value="P:isopentenyl diphosphate biosynthetic process, methylerythritol 4-phosphate pathway involved in terpenoid biosynthetic process"/>
    <property type="evidence" value="ECO:0007669"/>
    <property type="project" value="TreeGrafter"/>
</dbReference>
<feature type="binding site" evidence="9">
    <location>
        <position position="156"/>
    </location>
    <ligand>
        <name>1-deoxy-D-xylulose 5-phosphate</name>
        <dbReference type="ChEBI" id="CHEBI:57792"/>
    </ligand>
</feature>
<dbReference type="SUPFAM" id="SSF55347">
    <property type="entry name" value="Glyceraldehyde-3-phosphate dehydrogenase-like, C-terminal domain"/>
    <property type="match status" value="1"/>
</dbReference>
<feature type="domain" description="1-deoxy-D-xylulose 5-phosphate reductoisomerase N-terminal" evidence="10">
    <location>
        <begin position="9"/>
        <end position="137"/>
    </location>
</feature>
<keyword evidence="3 9" id="KW-0479">Metal-binding</keyword>
<dbReference type="PANTHER" id="PTHR30525:SF0">
    <property type="entry name" value="1-DEOXY-D-XYLULOSE 5-PHOSPHATE REDUCTOISOMERASE, CHLOROPLASTIC"/>
    <property type="match status" value="1"/>
</dbReference>
<evidence type="ECO:0000256" key="1">
    <source>
        <dbReference type="ARBA" id="ARBA00005094"/>
    </source>
</evidence>
<evidence type="ECO:0000256" key="9">
    <source>
        <dbReference type="HAMAP-Rule" id="MF_00183"/>
    </source>
</evidence>
<dbReference type="InterPro" id="IPR026877">
    <property type="entry name" value="DXPR_C"/>
</dbReference>
<dbReference type="UniPathway" id="UPA00056">
    <property type="reaction ID" value="UER00092"/>
</dbReference>
<feature type="binding site" evidence="9">
    <location>
        <position position="155"/>
    </location>
    <ligand>
        <name>Mn(2+)</name>
        <dbReference type="ChEBI" id="CHEBI:29035"/>
    </ligand>
</feature>
<comment type="caution">
    <text evidence="9">Lacks conserved residue(s) required for the propagation of feature annotation.</text>
</comment>
<comment type="function">
    <text evidence="9">Catalyzes the NADPH-dependent rearrangement and reduction of 1-deoxy-D-xylulose-5-phosphate (DXP) to 2-C-methyl-D-erythritol 4-phosphate (MEP).</text>
</comment>
<evidence type="ECO:0000313" key="14">
    <source>
        <dbReference type="Proteomes" id="UP000027170"/>
    </source>
</evidence>
<name>A0A066TQM4_9NEIS</name>
<dbReference type="GO" id="GO:0070402">
    <property type="term" value="F:NADPH binding"/>
    <property type="evidence" value="ECO:0007669"/>
    <property type="project" value="InterPro"/>
</dbReference>
<feature type="binding site" evidence="9">
    <location>
        <position position="228"/>
    </location>
    <ligand>
        <name>1-deoxy-D-xylulose 5-phosphate</name>
        <dbReference type="ChEBI" id="CHEBI:57792"/>
    </ligand>
</feature>
<feature type="binding site" evidence="9">
    <location>
        <position position="157"/>
    </location>
    <ligand>
        <name>1-deoxy-D-xylulose 5-phosphate</name>
        <dbReference type="ChEBI" id="CHEBI:57792"/>
    </ligand>
</feature>
<dbReference type="HAMAP" id="MF_00183">
    <property type="entry name" value="DXP_reductoisom"/>
    <property type="match status" value="1"/>
</dbReference>
<comment type="catalytic activity">
    <reaction evidence="8">
        <text>2-C-methyl-D-erythritol 4-phosphate + NADP(+) = 1-deoxy-D-xylulose 5-phosphate + NADPH + H(+)</text>
        <dbReference type="Rhea" id="RHEA:13717"/>
        <dbReference type="ChEBI" id="CHEBI:15378"/>
        <dbReference type="ChEBI" id="CHEBI:57783"/>
        <dbReference type="ChEBI" id="CHEBI:57792"/>
        <dbReference type="ChEBI" id="CHEBI:58262"/>
        <dbReference type="ChEBI" id="CHEBI:58349"/>
        <dbReference type="EC" id="1.1.1.267"/>
    </reaction>
    <physiologicalReaction direction="right-to-left" evidence="8">
        <dbReference type="Rhea" id="RHEA:13719"/>
    </physiologicalReaction>
</comment>
<dbReference type="eggNOG" id="COG0743">
    <property type="taxonomic scope" value="Bacteria"/>
</dbReference>
<feature type="binding site" evidence="9">
    <location>
        <position position="129"/>
    </location>
    <ligand>
        <name>NADPH</name>
        <dbReference type="ChEBI" id="CHEBI:57783"/>
    </ligand>
</feature>
<dbReference type="InterPro" id="IPR036291">
    <property type="entry name" value="NAD(P)-bd_dom_sf"/>
</dbReference>
<dbReference type="FunFam" id="3.40.50.720:FF:000045">
    <property type="entry name" value="1-deoxy-D-xylulose 5-phosphate reductoisomerase"/>
    <property type="match status" value="1"/>
</dbReference>
<feature type="binding site" evidence="9">
    <location>
        <position position="227"/>
    </location>
    <ligand>
        <name>1-deoxy-D-xylulose 5-phosphate</name>
        <dbReference type="ChEBI" id="CHEBI:57792"/>
    </ligand>
</feature>
<feature type="binding site" evidence="9">
    <location>
        <position position="231"/>
    </location>
    <ligand>
        <name>1-deoxy-D-xylulose 5-phosphate</name>
        <dbReference type="ChEBI" id="CHEBI:57792"/>
    </ligand>
</feature>
<dbReference type="NCBIfam" id="NF003938">
    <property type="entry name" value="PRK05447.1-1"/>
    <property type="match status" value="1"/>
</dbReference>
<comment type="pathway">
    <text evidence="1 9">Isoprenoid biosynthesis; isopentenyl diphosphate biosynthesis via DXP pathway; isopentenyl diphosphate from 1-deoxy-D-xylulose 5-phosphate: step 1/6.</text>
</comment>
<feature type="binding site" evidence="9">
    <location>
        <position position="209"/>
    </location>
    <ligand>
        <name>1-deoxy-D-xylulose 5-phosphate</name>
        <dbReference type="ChEBI" id="CHEBI:57792"/>
    </ligand>
</feature>
<protein>
    <recommendedName>
        <fullName evidence="9">1-deoxy-D-xylulose 5-phosphate reductoisomerase</fullName>
        <shortName evidence="9">DXP reductoisomerase</shortName>
        <ecNumber evidence="9">1.1.1.267</ecNumber>
    </recommendedName>
    <alternativeName>
        <fullName evidence="9">1-deoxyxylulose-5-phosphate reductoisomerase</fullName>
    </alternativeName>
    <alternativeName>
        <fullName evidence="9">2-C-methyl-D-erythritol 4-phosphate synthase</fullName>
    </alternativeName>
</protein>
<dbReference type="NCBIfam" id="NF009114">
    <property type="entry name" value="PRK12464.1"/>
    <property type="match status" value="1"/>
</dbReference>
<reference evidence="13 14" key="1">
    <citation type="submission" date="2014-03" db="EMBL/GenBank/DDBJ databases">
        <title>The genomes of two eusocial bee gut symbionts.</title>
        <authorList>
            <person name="Kwong W.K."/>
            <person name="Engel P."/>
            <person name="Koch H."/>
            <person name="Moran N.A."/>
        </authorList>
    </citation>
    <scope>NUCLEOTIDE SEQUENCE [LARGE SCALE GENOMIC DNA]</scope>
    <source>
        <strain evidence="14">wkB29</strain>
    </source>
</reference>
<feature type="binding site" evidence="9">
    <location>
        <position position="17"/>
    </location>
    <ligand>
        <name>NADPH</name>
        <dbReference type="ChEBI" id="CHEBI:57783"/>
    </ligand>
</feature>
<feature type="binding site" evidence="9">
    <location>
        <position position="222"/>
    </location>
    <ligand>
        <name>1-deoxy-D-xylulose 5-phosphate</name>
        <dbReference type="ChEBI" id="CHEBI:57792"/>
    </ligand>
</feature>
<accession>A0A066TQM4</accession>
<evidence type="ECO:0000313" key="13">
    <source>
        <dbReference type="EMBL" id="KDN14363.1"/>
    </source>
</evidence>
<dbReference type="Pfam" id="PF02670">
    <property type="entry name" value="DXP_reductoisom"/>
    <property type="match status" value="1"/>
</dbReference>
<feature type="binding site" evidence="9">
    <location>
        <position position="186"/>
    </location>
    <ligand>
        <name>1-deoxy-D-xylulose 5-phosphate</name>
        <dbReference type="ChEBI" id="CHEBI:57792"/>
    </ligand>
</feature>
<dbReference type="PIRSF" id="PIRSF006205">
    <property type="entry name" value="Dxp_reductismrs"/>
    <property type="match status" value="1"/>
</dbReference>
<evidence type="ECO:0000259" key="11">
    <source>
        <dbReference type="Pfam" id="PF08436"/>
    </source>
</evidence>
<proteinExistence type="inferred from homology"/>
<feature type="binding site" evidence="9">
    <location>
        <position position="215"/>
    </location>
    <ligand>
        <name>NADPH</name>
        <dbReference type="ChEBI" id="CHEBI:57783"/>
    </ligand>
</feature>
<feature type="binding site" evidence="9">
    <location>
        <position position="231"/>
    </location>
    <ligand>
        <name>Mn(2+)</name>
        <dbReference type="ChEBI" id="CHEBI:29035"/>
    </ligand>
</feature>
<dbReference type="InterPro" id="IPR003821">
    <property type="entry name" value="DXP_reductoisomerase"/>
</dbReference>
<dbReference type="GO" id="GO:0016853">
    <property type="term" value="F:isomerase activity"/>
    <property type="evidence" value="ECO:0007669"/>
    <property type="project" value="UniProtKB-KW"/>
</dbReference>
<evidence type="ECO:0000259" key="10">
    <source>
        <dbReference type="Pfam" id="PF02670"/>
    </source>
</evidence>
<dbReference type="SUPFAM" id="SSF51735">
    <property type="entry name" value="NAD(P)-binding Rossmann-fold domains"/>
    <property type="match status" value="1"/>
</dbReference>
<dbReference type="NCBIfam" id="TIGR00243">
    <property type="entry name" value="Dxr"/>
    <property type="match status" value="1"/>
</dbReference>
<evidence type="ECO:0000256" key="4">
    <source>
        <dbReference type="ARBA" id="ARBA00022857"/>
    </source>
</evidence>
<dbReference type="EC" id="1.1.1.267" evidence="9"/>
<feature type="domain" description="DXP reductoisomerase C-terminal" evidence="12">
    <location>
        <begin position="271"/>
        <end position="388"/>
    </location>
</feature>
<comment type="similarity">
    <text evidence="2 9">Belongs to the DXR family.</text>
</comment>
<evidence type="ECO:0000256" key="6">
    <source>
        <dbReference type="ARBA" id="ARBA00023211"/>
    </source>
</evidence>
<keyword evidence="7 9" id="KW-0414">Isoprene biosynthesis</keyword>
<keyword evidence="6 9" id="KW-0464">Manganese</keyword>
<feature type="binding site" evidence="9">
    <location>
        <position position="15"/>
    </location>
    <ligand>
        <name>NADPH</name>
        <dbReference type="ChEBI" id="CHEBI:57783"/>
    </ligand>
</feature>
<feature type="binding site" evidence="9">
    <location>
        <position position="131"/>
    </location>
    <ligand>
        <name>NADPH</name>
        <dbReference type="ChEBI" id="CHEBI:57783"/>
    </ligand>
</feature>
<keyword evidence="9" id="KW-0460">Magnesium</keyword>
<dbReference type="InterPro" id="IPR036169">
    <property type="entry name" value="DXPR_C_sf"/>
</dbReference>
<feature type="binding site" evidence="9">
    <location>
        <position position="157"/>
    </location>
    <ligand>
        <name>Mn(2+)</name>
        <dbReference type="ChEBI" id="CHEBI:29035"/>
    </ligand>
</feature>
<evidence type="ECO:0000256" key="7">
    <source>
        <dbReference type="ARBA" id="ARBA00023229"/>
    </source>
</evidence>
<evidence type="ECO:0000256" key="3">
    <source>
        <dbReference type="ARBA" id="ARBA00022723"/>
    </source>
</evidence>
<dbReference type="GO" id="GO:0030145">
    <property type="term" value="F:manganese ion binding"/>
    <property type="evidence" value="ECO:0007669"/>
    <property type="project" value="TreeGrafter"/>
</dbReference>
<dbReference type="AlphaFoldDB" id="A0A066TQM4"/>
<dbReference type="RefSeq" id="WP_037408024.1">
    <property type="nucleotide sequence ID" value="NZ_JFZV01000008.1"/>
</dbReference>
<dbReference type="Proteomes" id="UP000027170">
    <property type="component" value="Unassembled WGS sequence"/>
</dbReference>
<gene>
    <name evidence="9" type="primary">dxr</name>
    <name evidence="13" type="ORF">SALWKB29_1665</name>
</gene>
<organism evidence="13 14">
    <name type="scientific">Snodgrassella communis</name>
    <dbReference type="NCBI Taxonomy" id="2946699"/>
    <lineage>
        <taxon>Bacteria</taxon>
        <taxon>Pseudomonadati</taxon>
        <taxon>Pseudomonadota</taxon>
        <taxon>Betaproteobacteria</taxon>
        <taxon>Neisseriales</taxon>
        <taxon>Neisseriaceae</taxon>
        <taxon>Snodgrassella</taxon>
    </lineage>
</organism>
<dbReference type="InterPro" id="IPR013644">
    <property type="entry name" value="DXP_reductoisomerase_C"/>
</dbReference>
<comment type="cofactor">
    <cofactor evidence="9">
        <name>Mg(2+)</name>
        <dbReference type="ChEBI" id="CHEBI:18420"/>
    </cofactor>
    <cofactor evidence="9">
        <name>Mn(2+)</name>
        <dbReference type="ChEBI" id="CHEBI:29035"/>
    </cofactor>
</comment>
<dbReference type="GO" id="GO:0030604">
    <property type="term" value="F:1-deoxy-D-xylulose-5-phosphate reductoisomerase activity"/>
    <property type="evidence" value="ECO:0007669"/>
    <property type="project" value="UniProtKB-UniRule"/>
</dbReference>
<keyword evidence="14" id="KW-1185">Reference proteome</keyword>
<feature type="domain" description="1-deoxy-D-xylulose 5-phosphate reductoisomerase C-terminal" evidence="11">
    <location>
        <begin position="151"/>
        <end position="239"/>
    </location>
</feature>
<dbReference type="Pfam" id="PF13288">
    <property type="entry name" value="DXPR_C"/>
    <property type="match status" value="1"/>
</dbReference>
<dbReference type="Gene3D" id="3.40.50.720">
    <property type="entry name" value="NAD(P)-binding Rossmann-like Domain"/>
    <property type="match status" value="1"/>
</dbReference>
<evidence type="ECO:0000256" key="2">
    <source>
        <dbReference type="ARBA" id="ARBA00006825"/>
    </source>
</evidence>
<dbReference type="InterPro" id="IPR013512">
    <property type="entry name" value="DXP_reductoisomerase_N"/>
</dbReference>
<feature type="binding site" evidence="9">
    <location>
        <position position="130"/>
    </location>
    <ligand>
        <name>1-deoxy-D-xylulose 5-phosphate</name>
        <dbReference type="ChEBI" id="CHEBI:57792"/>
    </ligand>
</feature>
<keyword evidence="13" id="KW-0413">Isomerase</keyword>
<dbReference type="OrthoDB" id="9806546at2"/>
<evidence type="ECO:0000259" key="12">
    <source>
        <dbReference type="Pfam" id="PF13288"/>
    </source>
</evidence>
<keyword evidence="5 9" id="KW-0560">Oxidoreductase</keyword>
<evidence type="ECO:0000256" key="5">
    <source>
        <dbReference type="ARBA" id="ARBA00023002"/>
    </source>
</evidence>
<dbReference type="Pfam" id="PF08436">
    <property type="entry name" value="DXP_redisom_C"/>
    <property type="match status" value="1"/>
</dbReference>